<accession>A0A166E156</accession>
<dbReference type="STRING" id="79200.A0A166E156"/>
<dbReference type="EMBL" id="LNRQ01000002">
    <property type="protein sequence ID" value="KZN05946.1"/>
    <property type="molecule type" value="Genomic_DNA"/>
</dbReference>
<proteinExistence type="predicted"/>
<protein>
    <recommendedName>
        <fullName evidence="3">Fatty acid hydroxylase domain-containing protein</fullName>
    </recommendedName>
</protein>
<evidence type="ECO:0000256" key="1">
    <source>
        <dbReference type="SAM" id="MobiDB-lite"/>
    </source>
</evidence>
<organism evidence="2">
    <name type="scientific">Daucus carota subsp. sativus</name>
    <name type="common">Carrot</name>
    <dbReference type="NCBI Taxonomy" id="79200"/>
    <lineage>
        <taxon>Eukaryota</taxon>
        <taxon>Viridiplantae</taxon>
        <taxon>Streptophyta</taxon>
        <taxon>Embryophyta</taxon>
        <taxon>Tracheophyta</taxon>
        <taxon>Spermatophyta</taxon>
        <taxon>Magnoliopsida</taxon>
        <taxon>eudicotyledons</taxon>
        <taxon>Gunneridae</taxon>
        <taxon>Pentapetalae</taxon>
        <taxon>asterids</taxon>
        <taxon>campanulids</taxon>
        <taxon>Apiales</taxon>
        <taxon>Apiaceae</taxon>
        <taxon>Apioideae</taxon>
        <taxon>Scandiceae</taxon>
        <taxon>Daucinae</taxon>
        <taxon>Daucus</taxon>
        <taxon>Daucus sect. Daucus</taxon>
    </lineage>
</organism>
<sequence>MDSLERSNLHSPAPELKRSTLKSSPPQLVRVLETAEAHCGYHFSWSISNFLPLYGGADFHDYHHRQLYTKSGNYSSTFVYMEWYKSSILCNKI</sequence>
<dbReference type="PANTHER" id="PTHR11863">
    <property type="entry name" value="STEROL DESATURASE"/>
    <property type="match status" value="1"/>
</dbReference>
<dbReference type="InterPro" id="IPR050307">
    <property type="entry name" value="Sterol_Desaturase_Related"/>
</dbReference>
<feature type="region of interest" description="Disordered" evidence="1">
    <location>
        <begin position="1"/>
        <end position="23"/>
    </location>
</feature>
<comment type="caution">
    <text evidence="2">The sequence shown here is derived from an EMBL/GenBank/DDBJ whole genome shotgun (WGS) entry which is preliminary data.</text>
</comment>
<reference evidence="2" key="1">
    <citation type="journal article" date="2016" name="Nat. Genet.">
        <title>A high-quality carrot genome assembly provides new insights into carotenoid accumulation and asterid genome evolution.</title>
        <authorList>
            <person name="Iorizzo M."/>
            <person name="Ellison S."/>
            <person name="Senalik D."/>
            <person name="Zeng P."/>
            <person name="Satapoomin P."/>
            <person name="Huang J."/>
            <person name="Bowman M."/>
            <person name="Iovene M."/>
            <person name="Sanseverino W."/>
            <person name="Cavagnaro P."/>
            <person name="Yildiz M."/>
            <person name="Macko-Podgorni A."/>
            <person name="Moranska E."/>
            <person name="Grzebelus E."/>
            <person name="Grzebelus D."/>
            <person name="Ashrafi H."/>
            <person name="Zheng Z."/>
            <person name="Cheng S."/>
            <person name="Spooner D."/>
            <person name="Van Deynze A."/>
            <person name="Simon P."/>
        </authorList>
    </citation>
    <scope>NUCLEOTIDE SEQUENCE [LARGE SCALE GENOMIC DNA]</scope>
    <source>
        <tissue evidence="2">Leaf</tissue>
    </source>
</reference>
<name>A0A166E156_DAUCS</name>
<dbReference type="Gramene" id="KZN05946">
    <property type="protein sequence ID" value="KZN05946"/>
    <property type="gene ID" value="DCAR_006783"/>
</dbReference>
<evidence type="ECO:0008006" key="3">
    <source>
        <dbReference type="Google" id="ProtNLM"/>
    </source>
</evidence>
<dbReference type="AlphaFoldDB" id="A0A166E156"/>
<evidence type="ECO:0000313" key="2">
    <source>
        <dbReference type="EMBL" id="KZN05946.1"/>
    </source>
</evidence>
<gene>
    <name evidence="2" type="ORF">DCAR_006783</name>
</gene>